<dbReference type="PANTHER" id="PTHR43028:SF5">
    <property type="entry name" value="3'(2'),5'-BISPHOSPHATE NUCLEOTIDASE 1"/>
    <property type="match status" value="1"/>
</dbReference>
<feature type="binding site" evidence="7">
    <location>
        <position position="92"/>
    </location>
    <ligand>
        <name>Mg(2+)</name>
        <dbReference type="ChEBI" id="CHEBI:18420"/>
        <label>1</label>
        <note>catalytic</note>
    </ligand>
</feature>
<evidence type="ECO:0000256" key="1">
    <source>
        <dbReference type="ARBA" id="ARBA00005289"/>
    </source>
</evidence>
<keyword evidence="6 7" id="KW-0479">Metal-binding</keyword>
<dbReference type="Gene3D" id="3.30.540.10">
    <property type="entry name" value="Fructose-1,6-Bisphosphatase, subunit A, domain 1"/>
    <property type="match status" value="1"/>
</dbReference>
<feature type="binding site" evidence="6">
    <location>
        <position position="70"/>
    </location>
    <ligand>
        <name>Mg(2+)</name>
        <dbReference type="ChEBI" id="CHEBI:18420"/>
        <label>1</label>
    </ligand>
</feature>
<dbReference type="Proteomes" id="UP000235162">
    <property type="component" value="Unassembled WGS sequence"/>
</dbReference>
<feature type="binding site" evidence="7">
    <location>
        <position position="221"/>
    </location>
    <ligand>
        <name>Mg(2+)</name>
        <dbReference type="ChEBI" id="CHEBI:18420"/>
        <label>1</label>
        <note>catalytic</note>
    </ligand>
</feature>
<feature type="binding site" evidence="6">
    <location>
        <position position="221"/>
    </location>
    <ligand>
        <name>substrate</name>
    </ligand>
</feature>
<comment type="function">
    <text evidence="6">Converts adenosine-3',5'-bisphosphate (PAP) to AMP.</text>
</comment>
<keyword evidence="6 7" id="KW-0460">Magnesium</keyword>
<dbReference type="EMBL" id="PKUR01000005">
    <property type="protein sequence ID" value="PLW84707.1"/>
    <property type="molecule type" value="Genomic_DNA"/>
</dbReference>
<feature type="binding site" evidence="6">
    <location>
        <position position="221"/>
    </location>
    <ligand>
        <name>Mg(2+)</name>
        <dbReference type="ChEBI" id="CHEBI:18420"/>
        <label>2</label>
    </ligand>
</feature>
<name>A0AAP8SLM4_9GAMM</name>
<evidence type="ECO:0000256" key="2">
    <source>
        <dbReference type="ARBA" id="ARBA00022475"/>
    </source>
</evidence>
<keyword evidence="3 6" id="KW-0997">Cell inner membrane</keyword>
<evidence type="ECO:0000256" key="5">
    <source>
        <dbReference type="ARBA" id="ARBA00023136"/>
    </source>
</evidence>
<comment type="similarity">
    <text evidence="1 6">Belongs to the inositol monophosphatase superfamily. CysQ family.</text>
</comment>
<protein>
    <recommendedName>
        <fullName evidence="6">3'(2'),5'-bisphosphate nucleotidase CysQ</fullName>
        <ecNumber evidence="6">3.1.3.7</ecNumber>
    </recommendedName>
    <alternativeName>
        <fullName evidence="6">3'(2'),5-bisphosphonucleoside 3'(2')-phosphohydrolase</fullName>
    </alternativeName>
    <alternativeName>
        <fullName evidence="6">3'-phosphoadenosine 5'-phosphate phosphatase</fullName>
        <shortName evidence="6">PAP phosphatase</shortName>
    </alternativeName>
</protein>
<feature type="binding site" evidence="6">
    <location>
        <position position="70"/>
    </location>
    <ligand>
        <name>substrate</name>
    </ligand>
</feature>
<dbReference type="CDD" id="cd01638">
    <property type="entry name" value="CysQ"/>
    <property type="match status" value="1"/>
</dbReference>
<evidence type="ECO:0000313" key="9">
    <source>
        <dbReference type="Proteomes" id="UP000235162"/>
    </source>
</evidence>
<dbReference type="GO" id="GO:0000103">
    <property type="term" value="P:sulfate assimilation"/>
    <property type="evidence" value="ECO:0007669"/>
    <property type="project" value="TreeGrafter"/>
</dbReference>
<comment type="subcellular location">
    <subcellularLocation>
        <location evidence="6">Cell inner membrane</location>
        <topology evidence="6">Peripheral membrane protein</topology>
        <orientation evidence="6">Cytoplasmic side</orientation>
    </subcellularLocation>
</comment>
<dbReference type="GO" id="GO:0008441">
    <property type="term" value="F:3'(2'),5'-bisphosphate nucleotidase activity"/>
    <property type="evidence" value="ECO:0007669"/>
    <property type="project" value="UniProtKB-UniRule"/>
</dbReference>
<feature type="binding site" evidence="6 7">
    <location>
        <position position="90"/>
    </location>
    <ligand>
        <name>Mg(2+)</name>
        <dbReference type="ChEBI" id="CHEBI:18420"/>
        <label>2</label>
    </ligand>
</feature>
<comment type="caution">
    <text evidence="8">The sequence shown here is derived from an EMBL/GenBank/DDBJ whole genome shotgun (WGS) entry which is preliminary data.</text>
</comment>
<gene>
    <name evidence="6 8" type="primary">cysQ</name>
    <name evidence="8" type="ORF">C0029_17030</name>
</gene>
<dbReference type="InterPro" id="IPR000760">
    <property type="entry name" value="Inositol_monophosphatase-like"/>
</dbReference>
<dbReference type="EC" id="3.1.3.7" evidence="6"/>
<dbReference type="RefSeq" id="WP_102106438.1">
    <property type="nucleotide sequence ID" value="NZ_BMYL01000006.1"/>
</dbReference>
<dbReference type="InterPro" id="IPR050725">
    <property type="entry name" value="CysQ/Inositol_MonoPase"/>
</dbReference>
<comment type="catalytic activity">
    <reaction evidence="6">
        <text>adenosine 3',5'-bisphosphate + H2O = AMP + phosphate</text>
        <dbReference type="Rhea" id="RHEA:10040"/>
        <dbReference type="ChEBI" id="CHEBI:15377"/>
        <dbReference type="ChEBI" id="CHEBI:43474"/>
        <dbReference type="ChEBI" id="CHEBI:58343"/>
        <dbReference type="ChEBI" id="CHEBI:456215"/>
        <dbReference type="EC" id="3.1.3.7"/>
    </reaction>
</comment>
<organism evidence="8 9">
    <name type="scientific">Halioglobus japonicus</name>
    <dbReference type="NCBI Taxonomy" id="930805"/>
    <lineage>
        <taxon>Bacteria</taxon>
        <taxon>Pseudomonadati</taxon>
        <taxon>Pseudomonadota</taxon>
        <taxon>Gammaproteobacteria</taxon>
        <taxon>Cellvibrionales</taxon>
        <taxon>Halieaceae</taxon>
        <taxon>Halioglobus</taxon>
    </lineage>
</organism>
<dbReference type="Pfam" id="PF00459">
    <property type="entry name" value="Inositol_P"/>
    <property type="match status" value="1"/>
</dbReference>
<evidence type="ECO:0000256" key="4">
    <source>
        <dbReference type="ARBA" id="ARBA00022801"/>
    </source>
</evidence>
<evidence type="ECO:0000256" key="7">
    <source>
        <dbReference type="PIRSR" id="PIRSR600760-2"/>
    </source>
</evidence>
<proteinExistence type="inferred from homology"/>
<dbReference type="GO" id="GO:0050427">
    <property type="term" value="P:3'-phosphoadenosine 5'-phosphosulfate metabolic process"/>
    <property type="evidence" value="ECO:0007669"/>
    <property type="project" value="TreeGrafter"/>
</dbReference>
<feature type="binding site" evidence="7">
    <location>
        <position position="70"/>
    </location>
    <ligand>
        <name>Mg(2+)</name>
        <dbReference type="ChEBI" id="CHEBI:18420"/>
        <label>1</label>
        <note>catalytic</note>
    </ligand>
</feature>
<dbReference type="PROSITE" id="PS00630">
    <property type="entry name" value="IMP_2"/>
    <property type="match status" value="1"/>
</dbReference>
<dbReference type="AlphaFoldDB" id="A0AAP8SLM4"/>
<dbReference type="PRINTS" id="PR00377">
    <property type="entry name" value="IMPHPHTASES"/>
</dbReference>
<feature type="binding site" evidence="6">
    <location>
        <position position="90"/>
    </location>
    <ligand>
        <name>Mg(2+)</name>
        <dbReference type="ChEBI" id="CHEBI:18420"/>
        <label>1</label>
    </ligand>
</feature>
<evidence type="ECO:0000256" key="6">
    <source>
        <dbReference type="HAMAP-Rule" id="MF_02095"/>
    </source>
</evidence>
<feature type="binding site" evidence="6 7">
    <location>
        <position position="93"/>
    </location>
    <ligand>
        <name>Mg(2+)</name>
        <dbReference type="ChEBI" id="CHEBI:18420"/>
        <label>2</label>
    </ligand>
</feature>
<dbReference type="InterPro" id="IPR006240">
    <property type="entry name" value="CysQ"/>
</dbReference>
<dbReference type="GO" id="GO:0046854">
    <property type="term" value="P:phosphatidylinositol phosphate biosynthetic process"/>
    <property type="evidence" value="ECO:0007669"/>
    <property type="project" value="InterPro"/>
</dbReference>
<accession>A0AAP8SLM4</accession>
<evidence type="ECO:0000256" key="3">
    <source>
        <dbReference type="ARBA" id="ARBA00022519"/>
    </source>
</evidence>
<feature type="binding site" evidence="6">
    <location>
        <position position="92"/>
    </location>
    <ligand>
        <name>Mg(2+)</name>
        <dbReference type="ChEBI" id="CHEBI:18420"/>
        <label>1</label>
    </ligand>
</feature>
<dbReference type="GO" id="GO:0000287">
    <property type="term" value="F:magnesium ion binding"/>
    <property type="evidence" value="ECO:0007669"/>
    <property type="project" value="UniProtKB-UniRule"/>
</dbReference>
<dbReference type="KEGG" id="hja:BST95_19195"/>
<dbReference type="NCBIfam" id="TIGR01331">
    <property type="entry name" value="bisphos_cysQ"/>
    <property type="match status" value="1"/>
</dbReference>
<keyword evidence="2 6" id="KW-1003">Cell membrane</keyword>
<keyword evidence="5 6" id="KW-0472">Membrane</keyword>
<dbReference type="Gene3D" id="3.40.190.80">
    <property type="match status" value="1"/>
</dbReference>
<dbReference type="InterPro" id="IPR020550">
    <property type="entry name" value="Inositol_monophosphatase_CS"/>
</dbReference>
<dbReference type="SUPFAM" id="SSF56655">
    <property type="entry name" value="Carbohydrate phosphatase"/>
    <property type="match status" value="1"/>
</dbReference>
<evidence type="ECO:0000313" key="8">
    <source>
        <dbReference type="EMBL" id="PLW84707.1"/>
    </source>
</evidence>
<dbReference type="PANTHER" id="PTHR43028">
    <property type="entry name" value="3'(2'),5'-BISPHOSPHATE NUCLEOTIDASE 1"/>
    <property type="match status" value="1"/>
</dbReference>
<dbReference type="HAMAP" id="MF_02095">
    <property type="entry name" value="CysQ"/>
    <property type="match status" value="1"/>
</dbReference>
<feature type="binding site" evidence="6">
    <location>
        <begin position="92"/>
        <end position="95"/>
    </location>
    <ligand>
        <name>substrate</name>
    </ligand>
</feature>
<comment type="cofactor">
    <cofactor evidence="6 7">
        <name>Mg(2+)</name>
        <dbReference type="ChEBI" id="CHEBI:18420"/>
    </cofactor>
</comment>
<dbReference type="GO" id="GO:0005886">
    <property type="term" value="C:plasma membrane"/>
    <property type="evidence" value="ECO:0007669"/>
    <property type="project" value="UniProtKB-SubCell"/>
</dbReference>
<keyword evidence="4 6" id="KW-0378">Hydrolase</keyword>
<keyword evidence="9" id="KW-1185">Reference proteome</keyword>
<reference evidence="8 9" key="1">
    <citation type="submission" date="2018-01" db="EMBL/GenBank/DDBJ databases">
        <title>The draft genome sequence of Halioglobus japonicus S1-36.</title>
        <authorList>
            <person name="Du Z.-J."/>
            <person name="Shi M.-J."/>
        </authorList>
    </citation>
    <scope>NUCLEOTIDE SEQUENCE [LARGE SCALE GENOMIC DNA]</scope>
    <source>
        <strain evidence="8 9">S1-36</strain>
    </source>
</reference>
<sequence length="275" mass="29784">MMNLAALVPPLLDLCREAGELICEHYHAPSADQYEAKGDDSPLTLADIASHHCLEAGLAALAPDIPILSEESPPEAVARRREWSSLWLVDPLDGTKEFLGRTGEFTINIALVHDGAPLLGVIYIPLEAVAYVGVPGEFARRYGPEDEVSDIATRALVAGEPMRVLASRRHKGERLGACLAWLERHWGELARDNSGSALKFCHLAEGRGDFYPRYAPCCEWDTAAGQALLEAAGGALVGLDGLPLRYNARDTLLSEPFLAVGDAGHALWQQLLQET</sequence>